<organism evidence="3 4">
    <name type="scientific">Guillardia theta</name>
    <name type="common">Cryptophyte</name>
    <name type="synonym">Cryptomonas phi</name>
    <dbReference type="NCBI Taxonomy" id="55529"/>
    <lineage>
        <taxon>Eukaryota</taxon>
        <taxon>Cryptophyceae</taxon>
        <taxon>Pyrenomonadales</taxon>
        <taxon>Geminigeraceae</taxon>
        <taxon>Guillardia</taxon>
    </lineage>
</organism>
<dbReference type="GeneID" id="857579"/>
<keyword evidence="1" id="KW-1133">Transmembrane helix</keyword>
<evidence type="ECO:0000256" key="1">
    <source>
        <dbReference type="SAM" id="Phobius"/>
    </source>
</evidence>
<sequence length="163" mass="19124">MFVNYIPIKTNKKLNKELIYNYRRNLIINNLDKTTSNKPKIETEKVFFQGPPSKYELIIPFLSILTVVGIIPFLATLMRQFWVKYTITNRRICVDSGFMGKEHVEIVYRDVKKINYITRFGGKFADVVVKLNDGTQLELRSLPQWNINIDFIKNNCDENISIN</sequence>
<dbReference type="RefSeq" id="XP_001713221.1">
    <property type="nucleotide sequence ID" value="XM_001713169.1"/>
</dbReference>
<dbReference type="GO" id="GO:0000428">
    <property type="term" value="C:DNA-directed RNA polymerase complex"/>
    <property type="evidence" value="ECO:0007669"/>
    <property type="project" value="UniProtKB-KW"/>
</dbReference>
<dbReference type="PANTHER" id="PTHR35688:SF2">
    <property type="entry name" value="NAD(P)-LINKED OXIDOREDUCTASE SUPERFAMILY PROTEIN"/>
    <property type="match status" value="1"/>
</dbReference>
<dbReference type="AlphaFoldDB" id="Q9AW65"/>
<feature type="transmembrane region" description="Helical" evidence="1">
    <location>
        <begin position="57"/>
        <end position="77"/>
    </location>
</feature>
<dbReference type="EMBL" id="AJ010592">
    <property type="protein sequence ID" value="CAC27005.1"/>
    <property type="molecule type" value="Genomic_DNA"/>
</dbReference>
<proteinExistence type="predicted"/>
<name>Q9AW65_GUITH</name>
<evidence type="ECO:0000313" key="3">
    <source>
        <dbReference type="EMBL" id="CAC27005.1"/>
    </source>
</evidence>
<feature type="domain" description="YdbS-like PH" evidence="2">
    <location>
        <begin position="79"/>
        <end position="144"/>
    </location>
</feature>
<dbReference type="Pfam" id="PF03703">
    <property type="entry name" value="bPH_2"/>
    <property type="match status" value="1"/>
</dbReference>
<keyword evidence="1" id="KW-0472">Membrane</keyword>
<dbReference type="InterPro" id="IPR005182">
    <property type="entry name" value="YdbS-like_PH"/>
</dbReference>
<dbReference type="Proteomes" id="UP000242167">
    <property type="component" value="Nucleomorph 2"/>
</dbReference>
<protein>
    <recommendedName>
        <fullName evidence="2">YdbS-like PH domain-containing protein</fullName>
    </recommendedName>
</protein>
<dbReference type="PIR" id="G90106">
    <property type="entry name" value="G90106"/>
</dbReference>
<keyword evidence="1" id="KW-0812">Transmembrane</keyword>
<dbReference type="PANTHER" id="PTHR35688">
    <property type="entry name" value="NAD(P)-LINKED OXIDOREDUCTASE SUPERFAMILY PROTEIN"/>
    <property type="match status" value="1"/>
</dbReference>
<reference evidence="3 4" key="1">
    <citation type="journal article" date="2001" name="Nature">
        <title>The highly reduced genome of an enslaved algal nucleus.</title>
        <authorList>
            <person name="Douglas S."/>
            <person name="Zauner S."/>
            <person name="Fraunholz M."/>
            <person name="Beaton M."/>
            <person name="Penny S."/>
            <person name="Deng L."/>
            <person name="Wu X."/>
            <person name="Reith M."/>
            <person name="Cavalier-Smith T."/>
            <person name="Maier U."/>
        </authorList>
    </citation>
    <scope>NUCLEOTIDE SEQUENCE [LARGE SCALE GENOMIC DNA]</scope>
</reference>
<evidence type="ECO:0000313" key="4">
    <source>
        <dbReference type="Proteomes" id="UP000242167"/>
    </source>
</evidence>
<accession>Q9AW65</accession>
<evidence type="ECO:0000259" key="2">
    <source>
        <dbReference type="Pfam" id="PF03703"/>
    </source>
</evidence>